<dbReference type="Pfam" id="PF13953">
    <property type="entry name" value="PapC_C"/>
    <property type="match status" value="1"/>
</dbReference>
<evidence type="ECO:0000313" key="13">
    <source>
        <dbReference type="Proteomes" id="UP000198600"/>
    </source>
</evidence>
<dbReference type="Pfam" id="PF00577">
    <property type="entry name" value="Usher"/>
    <property type="match status" value="1"/>
</dbReference>
<dbReference type="Gene3D" id="2.60.40.2610">
    <property type="entry name" value="Outer membrane usher protein FimD, plug domain"/>
    <property type="match status" value="1"/>
</dbReference>
<protein>
    <submittedName>
        <fullName evidence="12">Outer membrane usher protein</fullName>
    </submittedName>
</protein>
<keyword evidence="9" id="KW-1029">Fimbrium biogenesis</keyword>
<dbReference type="EMBL" id="LT629802">
    <property type="protein sequence ID" value="SDV01932.1"/>
    <property type="molecule type" value="Genomic_DNA"/>
</dbReference>
<keyword evidence="6" id="KW-0732">Signal</keyword>
<sequence length="865" mass="91977">MQTSSRSRLFLGAQPRFALNPLTTLILKVLAIAPGVWSVQSALAQEVQFNDAFLPEDSRNLDLGAYQSGNPVMPGQYRADVILNGQLNSRQDIRIEAQPDGSNPVVCMSRGLLERQGVKMSSLSPEAGLALDSQDCAALGSLIPGATVSFSPENQALDLSIPQAALKRNARGYVSPELWDRGVTAGMLSYNFSGNRNRTRAGNYDSAYLGLNAGLNLGDWRLRHNASMSWQSRQGNKYQALDSYAQRDITSLKSQLTVGESNTTGEIFDTLSYRGVQLASDDRMLPDSMRGYAPVIRGIARTNARVTIRQAGNVLLETTVAPGAFVIDDLYSTGYGGDLNVTVAEADGTEQSFIVPYASVSQLLRPGTSRFSLTAGETRNNFIDDQTRLLQGTLQYGLNNTFTGFGGVQSSDDYMSVLAGVAFGTPIGAMAVDVTHAQTDLASGSAKGQSMRLSYNKNVLSTGSNFSVAAYRFSTPDYLDFSNAVQLLSAEKNGWDSSVFGRPRSRLSVTADQSLGPWGQVAISGYAQNYWNLPGSDVQYQFSYSKQFNRVSFSLNANRSRIGLGDMENSFLLTMSMPLEFGASGFGPQVTAQVGRDTQGNFNEQAGISGTAGEDRQYGYGATFAHDGASNSKSASLNGQYTGARAMLSAALGRGDGYTSTSLGASGTVVAHADGVTMTPYRGETMAIVSALGAEGAKVAGYPGLKLDGSGNAVVPYLRPYELNEVAIDPIGSSLDVELNETSQQVAPRAGAVVHLKYTTNQGRAVLLNVRLDDGSSLPFGAGVTDGDGASVGMVGQGGLLYARIKPETRQLLINWGSKTHQQCALMIPPGPGEGQQLQQVDAVCAAGKQVADNARSNNMQKVPL</sequence>
<proteinExistence type="inferred from homology"/>
<accession>A0A1H2N975</accession>
<dbReference type="PANTHER" id="PTHR30451">
    <property type="entry name" value="OUTER MEMBRANE USHER PROTEIN"/>
    <property type="match status" value="1"/>
</dbReference>
<dbReference type="GO" id="GO:0009297">
    <property type="term" value="P:pilus assembly"/>
    <property type="evidence" value="ECO:0007669"/>
    <property type="project" value="InterPro"/>
</dbReference>
<keyword evidence="13" id="KW-1185">Reference proteome</keyword>
<evidence type="ECO:0000256" key="3">
    <source>
        <dbReference type="ARBA" id="ARBA00022448"/>
    </source>
</evidence>
<keyword evidence="4" id="KW-1134">Transmembrane beta strand</keyword>
<dbReference type="PANTHER" id="PTHR30451:SF20">
    <property type="entry name" value="FIMBRIAE USHER"/>
    <property type="match status" value="1"/>
</dbReference>
<evidence type="ECO:0000256" key="1">
    <source>
        <dbReference type="ARBA" id="ARBA00004571"/>
    </source>
</evidence>
<dbReference type="GO" id="GO:0015473">
    <property type="term" value="F:fimbrial usher porin activity"/>
    <property type="evidence" value="ECO:0007669"/>
    <property type="project" value="InterPro"/>
</dbReference>
<dbReference type="InterPro" id="IPR025949">
    <property type="entry name" value="PapC-like_C"/>
</dbReference>
<dbReference type="Gene3D" id="3.10.20.410">
    <property type="match status" value="1"/>
</dbReference>
<evidence type="ECO:0000259" key="11">
    <source>
        <dbReference type="Pfam" id="PF13954"/>
    </source>
</evidence>
<feature type="domain" description="PapC-like C-terminal" evidence="10">
    <location>
        <begin position="767"/>
        <end position="825"/>
    </location>
</feature>
<keyword evidence="5 9" id="KW-0812">Transmembrane</keyword>
<dbReference type="FunFam" id="2.60.40.3110:FF:000001">
    <property type="entry name" value="Putative fimbrial outer membrane usher"/>
    <property type="match status" value="1"/>
</dbReference>
<evidence type="ECO:0000256" key="6">
    <source>
        <dbReference type="ARBA" id="ARBA00022729"/>
    </source>
</evidence>
<dbReference type="Gene3D" id="2.60.40.2070">
    <property type="match status" value="1"/>
</dbReference>
<organism evidence="12 13">
    <name type="scientific">Pseudomonas mucidolens</name>
    <dbReference type="NCBI Taxonomy" id="46679"/>
    <lineage>
        <taxon>Bacteria</taxon>
        <taxon>Pseudomonadati</taxon>
        <taxon>Pseudomonadota</taxon>
        <taxon>Gammaproteobacteria</taxon>
        <taxon>Pseudomonadales</taxon>
        <taxon>Pseudomonadaceae</taxon>
        <taxon>Pseudomonas</taxon>
    </lineage>
</organism>
<dbReference type="Proteomes" id="UP000198600">
    <property type="component" value="Chromosome I"/>
</dbReference>
<evidence type="ECO:0000256" key="5">
    <source>
        <dbReference type="ARBA" id="ARBA00022692"/>
    </source>
</evidence>
<dbReference type="STRING" id="46679.SAMN05216202_3243"/>
<feature type="domain" description="PapC N-terminal" evidence="11">
    <location>
        <begin position="48"/>
        <end position="193"/>
    </location>
</feature>
<evidence type="ECO:0000256" key="7">
    <source>
        <dbReference type="ARBA" id="ARBA00023136"/>
    </source>
</evidence>
<reference evidence="13" key="1">
    <citation type="submission" date="2016-10" db="EMBL/GenBank/DDBJ databases">
        <authorList>
            <person name="Varghese N."/>
            <person name="Submissions S."/>
        </authorList>
    </citation>
    <scope>NUCLEOTIDE SEQUENCE [LARGE SCALE GENOMIC DNA]</scope>
    <source>
        <strain evidence="13">LMG 2223</strain>
    </source>
</reference>
<evidence type="ECO:0000256" key="9">
    <source>
        <dbReference type="RuleBase" id="RU003884"/>
    </source>
</evidence>
<dbReference type="SUPFAM" id="SSF141729">
    <property type="entry name" value="FimD N-terminal domain-like"/>
    <property type="match status" value="1"/>
</dbReference>
<keyword evidence="7 9" id="KW-0472">Membrane</keyword>
<dbReference type="Pfam" id="PF13954">
    <property type="entry name" value="PapC_N"/>
    <property type="match status" value="1"/>
</dbReference>
<evidence type="ECO:0000256" key="2">
    <source>
        <dbReference type="ARBA" id="ARBA00008064"/>
    </source>
</evidence>
<dbReference type="InterPro" id="IPR025885">
    <property type="entry name" value="PapC_N"/>
</dbReference>
<evidence type="ECO:0000256" key="8">
    <source>
        <dbReference type="ARBA" id="ARBA00023237"/>
    </source>
</evidence>
<dbReference type="InterPro" id="IPR000015">
    <property type="entry name" value="Fimb_usher"/>
</dbReference>
<evidence type="ECO:0000259" key="10">
    <source>
        <dbReference type="Pfam" id="PF13953"/>
    </source>
</evidence>
<evidence type="ECO:0000256" key="4">
    <source>
        <dbReference type="ARBA" id="ARBA00022452"/>
    </source>
</evidence>
<keyword evidence="3 9" id="KW-0813">Transport</keyword>
<keyword evidence="8 9" id="KW-0998">Cell outer membrane</keyword>
<dbReference type="Gene3D" id="2.60.40.3110">
    <property type="match status" value="1"/>
</dbReference>
<evidence type="ECO:0000313" key="12">
    <source>
        <dbReference type="EMBL" id="SDV01932.1"/>
    </source>
</evidence>
<dbReference type="InterPro" id="IPR037224">
    <property type="entry name" value="PapC_N_sf"/>
</dbReference>
<comment type="subcellular location">
    <subcellularLocation>
        <location evidence="1 9">Cell outer membrane</location>
        <topology evidence="1 9">Multi-pass membrane protein</topology>
    </subcellularLocation>
</comment>
<dbReference type="PROSITE" id="PS01151">
    <property type="entry name" value="FIMBRIAL_USHER"/>
    <property type="match status" value="1"/>
</dbReference>
<dbReference type="InterPro" id="IPR043142">
    <property type="entry name" value="PapC-like_C_sf"/>
</dbReference>
<dbReference type="InterPro" id="IPR018030">
    <property type="entry name" value="Fimbrial_membr_usher_CS"/>
</dbReference>
<dbReference type="OrthoDB" id="6554712at2"/>
<dbReference type="RefSeq" id="WP_084376914.1">
    <property type="nucleotide sequence ID" value="NZ_LS483433.1"/>
</dbReference>
<dbReference type="GO" id="GO:0009279">
    <property type="term" value="C:cell outer membrane"/>
    <property type="evidence" value="ECO:0007669"/>
    <property type="project" value="UniProtKB-SubCell"/>
</dbReference>
<gene>
    <name evidence="12" type="ORF">SAMN05216202_3243</name>
</gene>
<name>A0A1H2N975_9PSED</name>
<comment type="similarity">
    <text evidence="2 9">Belongs to the fimbrial export usher family.</text>
</comment>
<dbReference type="InterPro" id="IPR042186">
    <property type="entry name" value="FimD_plug_dom"/>
</dbReference>
<dbReference type="AlphaFoldDB" id="A0A1H2N975"/>